<evidence type="ECO:0000313" key="2">
    <source>
        <dbReference type="EMBL" id="MBB6099679.1"/>
    </source>
</evidence>
<evidence type="ECO:0000256" key="1">
    <source>
        <dbReference type="SAM" id="MobiDB-lite"/>
    </source>
</evidence>
<dbReference type="InterPro" id="IPR021228">
    <property type="entry name" value="BrxD"/>
</dbReference>
<gene>
    <name evidence="2" type="ORF">HNR42_003137</name>
</gene>
<dbReference type="SUPFAM" id="SSF52540">
    <property type="entry name" value="P-loop containing nucleoside triphosphate hydrolases"/>
    <property type="match status" value="1"/>
</dbReference>
<dbReference type="Pfam" id="PF10923">
    <property type="entry name" value="BrxC_BrxD"/>
    <property type="match status" value="1"/>
</dbReference>
<keyword evidence="3" id="KW-1185">Reference proteome</keyword>
<sequence>MSMPAPDHARRILNALSSGTVPEDAYDLLAIGNDHAYRQLLEDLAAVEQGQARLRGVRAAYGAGKSFLLGRIAHAALRRGLLVSRVSLNRSGPTLARFETVYHRALHQLQVRGVRGGALTWLLDRWLDEAETRAIELDETDENDPAALQAAVARRTRDLLGELALNHPGFANAVAAYYQAHLENQYDRKLRIAAWLSADPNVSLHGTGGMVGHIGRDAALPFLQAVARMARQVGLGGMLLVLDELDEMRFARRDVRALGWSRLRDLTDLAAGGAEHLLILLAGTPQVYDEGFSELPPLHQRFDDPSLHSPYPNPAGPQLLLLPPTETDAVQLTLRLRGLWERANHENHRLEDAQVHTLVRRWFAAGTPTLRTLVRDAVGVLDRMAAYPDFDPLEQVLSSDGPARSSSALQEHFADSEEERFEDPEIDLTPALETLPARGPARISPAPENSLEDDGDSFDPVGIQLD</sequence>
<comment type="caution">
    <text evidence="2">The sequence shown here is derived from an EMBL/GenBank/DDBJ whole genome shotgun (WGS) entry which is preliminary data.</text>
</comment>
<protein>
    <recommendedName>
        <fullName evidence="4">ATP-binding protein</fullName>
    </recommendedName>
</protein>
<dbReference type="RefSeq" id="WP_183988428.1">
    <property type="nucleotide sequence ID" value="NZ_JACHHG010000014.1"/>
</dbReference>
<name>A0A841I5Y7_9DEIO</name>
<evidence type="ECO:0008006" key="4">
    <source>
        <dbReference type="Google" id="ProtNLM"/>
    </source>
</evidence>
<dbReference type="Proteomes" id="UP000569951">
    <property type="component" value="Unassembled WGS sequence"/>
</dbReference>
<organism evidence="2 3">
    <name type="scientific">Deinobacterium chartae</name>
    <dbReference type="NCBI Taxonomy" id="521158"/>
    <lineage>
        <taxon>Bacteria</taxon>
        <taxon>Thermotogati</taxon>
        <taxon>Deinococcota</taxon>
        <taxon>Deinococci</taxon>
        <taxon>Deinococcales</taxon>
        <taxon>Deinococcaceae</taxon>
        <taxon>Deinobacterium</taxon>
    </lineage>
</organism>
<feature type="region of interest" description="Disordered" evidence="1">
    <location>
        <begin position="397"/>
        <end position="466"/>
    </location>
</feature>
<reference evidence="2 3" key="1">
    <citation type="submission" date="2020-08" db="EMBL/GenBank/DDBJ databases">
        <title>Genomic Encyclopedia of Type Strains, Phase IV (KMG-IV): sequencing the most valuable type-strain genomes for metagenomic binning, comparative biology and taxonomic classification.</title>
        <authorList>
            <person name="Goeker M."/>
        </authorList>
    </citation>
    <scope>NUCLEOTIDE SEQUENCE [LARGE SCALE GENOMIC DNA]</scope>
    <source>
        <strain evidence="2 3">DSM 21458</strain>
    </source>
</reference>
<dbReference type="EMBL" id="JACHHG010000014">
    <property type="protein sequence ID" value="MBB6099679.1"/>
    <property type="molecule type" value="Genomic_DNA"/>
</dbReference>
<dbReference type="AlphaFoldDB" id="A0A841I5Y7"/>
<dbReference type="InterPro" id="IPR027417">
    <property type="entry name" value="P-loop_NTPase"/>
</dbReference>
<accession>A0A841I5Y7</accession>
<proteinExistence type="predicted"/>
<evidence type="ECO:0000313" key="3">
    <source>
        <dbReference type="Proteomes" id="UP000569951"/>
    </source>
</evidence>
<feature type="compositionally biased region" description="Acidic residues" evidence="1">
    <location>
        <begin position="416"/>
        <end position="426"/>
    </location>
</feature>